<dbReference type="Pfam" id="PF19030">
    <property type="entry name" value="TSP1_ADAMTS"/>
    <property type="match status" value="1"/>
</dbReference>
<dbReference type="GO" id="GO:0005576">
    <property type="term" value="C:extracellular region"/>
    <property type="evidence" value="ECO:0007669"/>
    <property type="project" value="UniProtKB-SubCell"/>
</dbReference>
<evidence type="ECO:0000313" key="6">
    <source>
        <dbReference type="Proteomes" id="UP000335636"/>
    </source>
</evidence>
<dbReference type="InterPro" id="IPR036383">
    <property type="entry name" value="TSP1_rpt_sf"/>
</dbReference>
<dbReference type="SUPFAM" id="SSF82895">
    <property type="entry name" value="TSP-1 type 1 repeat"/>
    <property type="match status" value="1"/>
</dbReference>
<proteinExistence type="predicted"/>
<dbReference type="Gene3D" id="2.20.100.10">
    <property type="entry name" value="Thrombospondin type-1 (TSP1) repeat"/>
    <property type="match status" value="1"/>
</dbReference>
<dbReference type="AlphaFoldDB" id="A0A5E4B6E0"/>
<feature type="non-terminal residue" evidence="5">
    <location>
        <position position="56"/>
    </location>
</feature>
<dbReference type="Proteomes" id="UP000335636">
    <property type="component" value="Unassembled WGS sequence"/>
</dbReference>
<sequence>CSVSCGKGIKYRDVLCIDKFQGKLEEKYCSHLQKPRTHKVCRSIRCPSWKANRWKE</sequence>
<protein>
    <submittedName>
        <fullName evidence="5">Uncharacterized protein</fullName>
    </submittedName>
</protein>
<feature type="non-terminal residue" evidence="5">
    <location>
        <position position="1"/>
    </location>
</feature>
<evidence type="ECO:0000256" key="2">
    <source>
        <dbReference type="ARBA" id="ARBA00022525"/>
    </source>
</evidence>
<evidence type="ECO:0000256" key="3">
    <source>
        <dbReference type="ARBA" id="ARBA00022729"/>
    </source>
</evidence>
<accession>A0A5E4B6E0</accession>
<evidence type="ECO:0000256" key="1">
    <source>
        <dbReference type="ARBA" id="ARBA00004613"/>
    </source>
</evidence>
<dbReference type="PROSITE" id="PS50092">
    <property type="entry name" value="TSP1"/>
    <property type="match status" value="1"/>
</dbReference>
<evidence type="ECO:0000256" key="4">
    <source>
        <dbReference type="ARBA" id="ARBA00022737"/>
    </source>
</evidence>
<keyword evidence="2" id="KW-0964">Secreted</keyword>
<keyword evidence="6" id="KW-1185">Reference proteome</keyword>
<name>A0A5E4B6E0_MARMO</name>
<gene>
    <name evidence="5" type="ORF">MONAX_5E041030</name>
</gene>
<dbReference type="FunFam" id="2.20.100.10:FF:000005">
    <property type="entry name" value="ADAM metallopeptidase with thrombospondin type 1 motif 9"/>
    <property type="match status" value="1"/>
</dbReference>
<comment type="caution">
    <text evidence="5">The sequence shown here is derived from an EMBL/GenBank/DDBJ whole genome shotgun (WGS) entry which is preliminary data.</text>
</comment>
<keyword evidence="3" id="KW-0732">Signal</keyword>
<reference evidence="5" key="1">
    <citation type="submission" date="2019-04" db="EMBL/GenBank/DDBJ databases">
        <authorList>
            <person name="Alioto T."/>
            <person name="Alioto T."/>
        </authorList>
    </citation>
    <scope>NUCLEOTIDE SEQUENCE [LARGE SCALE GENOMIC DNA]</scope>
</reference>
<comment type="subcellular location">
    <subcellularLocation>
        <location evidence="1">Secreted</location>
    </subcellularLocation>
</comment>
<evidence type="ECO:0000313" key="5">
    <source>
        <dbReference type="EMBL" id="VTJ64282.1"/>
    </source>
</evidence>
<keyword evidence="4" id="KW-0677">Repeat</keyword>
<dbReference type="EMBL" id="CABDUW010000260">
    <property type="protein sequence ID" value="VTJ64282.1"/>
    <property type="molecule type" value="Genomic_DNA"/>
</dbReference>
<organism evidence="5 6">
    <name type="scientific">Marmota monax</name>
    <name type="common">Woodchuck</name>
    <dbReference type="NCBI Taxonomy" id="9995"/>
    <lineage>
        <taxon>Eukaryota</taxon>
        <taxon>Metazoa</taxon>
        <taxon>Chordata</taxon>
        <taxon>Craniata</taxon>
        <taxon>Vertebrata</taxon>
        <taxon>Euteleostomi</taxon>
        <taxon>Mammalia</taxon>
        <taxon>Eutheria</taxon>
        <taxon>Euarchontoglires</taxon>
        <taxon>Glires</taxon>
        <taxon>Rodentia</taxon>
        <taxon>Sciuromorpha</taxon>
        <taxon>Sciuridae</taxon>
        <taxon>Xerinae</taxon>
        <taxon>Marmotini</taxon>
        <taxon>Marmota</taxon>
    </lineage>
</organism>
<dbReference type="InterPro" id="IPR000884">
    <property type="entry name" value="TSP1_rpt"/>
</dbReference>